<reference evidence="2 3" key="1">
    <citation type="submission" date="2019-07" db="EMBL/GenBank/DDBJ databases">
        <title>De Novo Assembly of kiwifruit Actinidia rufa.</title>
        <authorList>
            <person name="Sugita-Konishi S."/>
            <person name="Sato K."/>
            <person name="Mori E."/>
            <person name="Abe Y."/>
            <person name="Kisaki G."/>
            <person name="Hamano K."/>
            <person name="Suezawa K."/>
            <person name="Otani M."/>
            <person name="Fukuda T."/>
            <person name="Manabe T."/>
            <person name="Gomi K."/>
            <person name="Tabuchi M."/>
            <person name="Akimitsu K."/>
            <person name="Kataoka I."/>
        </authorList>
    </citation>
    <scope>NUCLEOTIDE SEQUENCE [LARGE SCALE GENOMIC DNA]</scope>
    <source>
        <strain evidence="3">cv. Fuchu</strain>
    </source>
</reference>
<dbReference type="Proteomes" id="UP000585474">
    <property type="component" value="Unassembled WGS sequence"/>
</dbReference>
<keyword evidence="1" id="KW-0472">Membrane</keyword>
<gene>
    <name evidence="2" type="ORF">Acr_26g0001430</name>
</gene>
<dbReference type="EMBL" id="BJWL01000026">
    <property type="protein sequence ID" value="GFZ16873.1"/>
    <property type="molecule type" value="Genomic_DNA"/>
</dbReference>
<proteinExistence type="predicted"/>
<evidence type="ECO:0000313" key="3">
    <source>
        <dbReference type="Proteomes" id="UP000585474"/>
    </source>
</evidence>
<evidence type="ECO:0000256" key="1">
    <source>
        <dbReference type="SAM" id="Phobius"/>
    </source>
</evidence>
<evidence type="ECO:0000313" key="2">
    <source>
        <dbReference type="EMBL" id="GFZ16873.1"/>
    </source>
</evidence>
<protein>
    <submittedName>
        <fullName evidence="2">Uncharacterized protein</fullName>
    </submittedName>
</protein>
<keyword evidence="1" id="KW-1133">Transmembrane helix</keyword>
<comment type="caution">
    <text evidence="2">The sequence shown here is derived from an EMBL/GenBank/DDBJ whole genome shotgun (WGS) entry which is preliminary data.</text>
</comment>
<organism evidence="2 3">
    <name type="scientific">Actinidia rufa</name>
    <dbReference type="NCBI Taxonomy" id="165716"/>
    <lineage>
        <taxon>Eukaryota</taxon>
        <taxon>Viridiplantae</taxon>
        <taxon>Streptophyta</taxon>
        <taxon>Embryophyta</taxon>
        <taxon>Tracheophyta</taxon>
        <taxon>Spermatophyta</taxon>
        <taxon>Magnoliopsida</taxon>
        <taxon>eudicotyledons</taxon>
        <taxon>Gunneridae</taxon>
        <taxon>Pentapetalae</taxon>
        <taxon>asterids</taxon>
        <taxon>Ericales</taxon>
        <taxon>Actinidiaceae</taxon>
        <taxon>Actinidia</taxon>
    </lineage>
</organism>
<name>A0A7J0H1A5_9ERIC</name>
<accession>A0A7J0H1A5</accession>
<feature type="transmembrane region" description="Helical" evidence="1">
    <location>
        <begin position="94"/>
        <end position="119"/>
    </location>
</feature>
<keyword evidence="1" id="KW-0812">Transmembrane</keyword>
<sequence length="174" mass="19647">MVELWSRTRGPWYSNFSCRNCAWGWWIPPRTANRNAFQSGQRCVSNRDGSVPIAMVQTLMLQIWDFGRLGLQALDLGLASESPTVRECRERDSWWLVVASVAAMVAGVAATCIPDGFVFTPVEQGWLNLGGKVVCRFWVSYWALQLMALYVRYRGEVSANPVENDMADMELKSS</sequence>
<keyword evidence="3" id="KW-1185">Reference proteome</keyword>
<dbReference type="AlphaFoldDB" id="A0A7J0H1A5"/>